<reference evidence="1 2" key="1">
    <citation type="submission" date="2018-04" db="EMBL/GenBank/DDBJ databases">
        <title>Chitinophaga fuyangensis sp. nov., isolated from soil in a chemical factory.</title>
        <authorList>
            <person name="Chen K."/>
        </authorList>
    </citation>
    <scope>NUCLEOTIDE SEQUENCE [LARGE SCALE GENOMIC DNA]</scope>
    <source>
        <strain evidence="1 2">LY-1</strain>
    </source>
</reference>
<dbReference type="AlphaFoldDB" id="A0A2T7BG13"/>
<dbReference type="InterPro" id="IPR025345">
    <property type="entry name" value="DUF4249"/>
</dbReference>
<sequence>MRFRLFGLALFFALGCKDPYTPKVISGNRNYLVVDGFINADAGSTTRIRLTRTTNVNDTASVAAEHGASVSVSQDGNTYVLTETGDSGYYETSAIQLVAGNCQLHIQTADQQEYQSDNIPVLTTPPIDTVYYARKADDGVQIYLDTHDHSNTIKNFRWDYDETWEYHPPYESSILYDWSKRILSMRSKTNRDSLYNCYETGYSSNILIYSTQALSESQVSLYPIAYIPSGSIKLSDIYSIHIKEYAISDAAYDYFNALKKATQDIGNVFGPLPTQLKGNIHAVNNTNAVVIGYMTASTVTDKRLFIYHSNLTSWKYSFDYDTKYVSNYMGFPGYDTPLDEQSVYFMTTRSPCPDLSTPQPCSDLYSACCARAIPVLNGPKGLQYCYDTICVDCIFWGKGGRKKPDYWPN</sequence>
<protein>
    <recommendedName>
        <fullName evidence="3">DUF4249 domain-containing protein</fullName>
    </recommendedName>
</protein>
<keyword evidence="2" id="KW-1185">Reference proteome</keyword>
<dbReference type="EMBL" id="QCYK01000002">
    <property type="protein sequence ID" value="PUZ25220.1"/>
    <property type="molecule type" value="Genomic_DNA"/>
</dbReference>
<gene>
    <name evidence="1" type="ORF">DCC81_13005</name>
</gene>
<name>A0A2T7BG13_9BACT</name>
<proteinExistence type="predicted"/>
<evidence type="ECO:0000313" key="2">
    <source>
        <dbReference type="Proteomes" id="UP000244450"/>
    </source>
</evidence>
<comment type="caution">
    <text evidence="1">The sequence shown here is derived from an EMBL/GenBank/DDBJ whole genome shotgun (WGS) entry which is preliminary data.</text>
</comment>
<dbReference type="Proteomes" id="UP000244450">
    <property type="component" value="Unassembled WGS sequence"/>
</dbReference>
<organism evidence="1 2">
    <name type="scientific">Chitinophaga parva</name>
    <dbReference type="NCBI Taxonomy" id="2169414"/>
    <lineage>
        <taxon>Bacteria</taxon>
        <taxon>Pseudomonadati</taxon>
        <taxon>Bacteroidota</taxon>
        <taxon>Chitinophagia</taxon>
        <taxon>Chitinophagales</taxon>
        <taxon>Chitinophagaceae</taxon>
        <taxon>Chitinophaga</taxon>
    </lineage>
</organism>
<evidence type="ECO:0000313" key="1">
    <source>
        <dbReference type="EMBL" id="PUZ25220.1"/>
    </source>
</evidence>
<dbReference type="Pfam" id="PF14054">
    <property type="entry name" value="DUF4249"/>
    <property type="match status" value="1"/>
</dbReference>
<accession>A0A2T7BG13</accession>
<dbReference type="OrthoDB" id="1062680at2"/>
<dbReference type="RefSeq" id="WP_108687058.1">
    <property type="nucleotide sequence ID" value="NZ_QCYK01000002.1"/>
</dbReference>
<dbReference type="PROSITE" id="PS51257">
    <property type="entry name" value="PROKAR_LIPOPROTEIN"/>
    <property type="match status" value="1"/>
</dbReference>
<evidence type="ECO:0008006" key="3">
    <source>
        <dbReference type="Google" id="ProtNLM"/>
    </source>
</evidence>